<keyword evidence="3" id="KW-0344">Guanine-nucleotide releasing factor</keyword>
<organism evidence="5 6">
    <name type="scientific">Ilex paraguariensis</name>
    <name type="common">yerba mate</name>
    <dbReference type="NCBI Taxonomy" id="185542"/>
    <lineage>
        <taxon>Eukaryota</taxon>
        <taxon>Viridiplantae</taxon>
        <taxon>Streptophyta</taxon>
        <taxon>Embryophyta</taxon>
        <taxon>Tracheophyta</taxon>
        <taxon>Spermatophyta</taxon>
        <taxon>Magnoliopsida</taxon>
        <taxon>eudicotyledons</taxon>
        <taxon>Gunneridae</taxon>
        <taxon>Pentapetalae</taxon>
        <taxon>asterids</taxon>
        <taxon>campanulids</taxon>
        <taxon>Aquifoliales</taxon>
        <taxon>Aquifoliaceae</taxon>
        <taxon>Ilex</taxon>
    </lineage>
</organism>
<dbReference type="InterPro" id="IPR013126">
    <property type="entry name" value="Hsp_70_fam"/>
</dbReference>
<evidence type="ECO:0000256" key="3">
    <source>
        <dbReference type="PROSITE-ProRule" id="PRU00135"/>
    </source>
</evidence>
<dbReference type="GO" id="GO:0005524">
    <property type="term" value="F:ATP binding"/>
    <property type="evidence" value="ECO:0007669"/>
    <property type="project" value="UniProtKB-KW"/>
</dbReference>
<evidence type="ECO:0000256" key="1">
    <source>
        <dbReference type="ARBA" id="ARBA00022741"/>
    </source>
</evidence>
<dbReference type="InterPro" id="IPR029047">
    <property type="entry name" value="HSP70_peptide-bd_sf"/>
</dbReference>
<gene>
    <name evidence="5" type="ORF">ILEXP_LOCUS58374</name>
</gene>
<keyword evidence="2" id="KW-0067">ATP-binding</keyword>
<dbReference type="FunFam" id="3.90.640.10:FF:000004">
    <property type="entry name" value="Heat shock 70 kDa protein 4"/>
    <property type="match status" value="1"/>
</dbReference>
<evidence type="ECO:0000313" key="5">
    <source>
        <dbReference type="EMBL" id="CAK9187787.1"/>
    </source>
</evidence>
<dbReference type="AlphaFoldDB" id="A0ABC8V360"/>
<dbReference type="FunFam" id="3.30.420.40:FF:000171">
    <property type="entry name" value="Heat shock 70 kDa protein 4"/>
    <property type="match status" value="1"/>
</dbReference>
<evidence type="ECO:0000313" key="6">
    <source>
        <dbReference type="Proteomes" id="UP001642360"/>
    </source>
</evidence>
<dbReference type="GO" id="GO:0005085">
    <property type="term" value="F:guanyl-nucleotide exchange factor activity"/>
    <property type="evidence" value="ECO:0007669"/>
    <property type="project" value="UniProtKB-KW"/>
</dbReference>
<comment type="caution">
    <text evidence="5">The sequence shown here is derived from an EMBL/GenBank/DDBJ whole genome shotgun (WGS) entry which is preliminary data.</text>
</comment>
<dbReference type="PANTHER" id="PTHR45639:SF10">
    <property type="entry name" value="HEAT SHOCK 70 KDA PROTEIN 16 ISOFORM X1"/>
    <property type="match status" value="1"/>
</dbReference>
<protein>
    <recommendedName>
        <fullName evidence="4">N-terminal Ras-GEF domain-containing protein</fullName>
    </recommendedName>
</protein>
<dbReference type="SUPFAM" id="SSF53067">
    <property type="entry name" value="Actin-like ATPase domain"/>
    <property type="match status" value="2"/>
</dbReference>
<dbReference type="Gene3D" id="2.60.34.10">
    <property type="entry name" value="Substrate Binding Domain Of DNAk, Chain A, domain 1"/>
    <property type="match status" value="1"/>
</dbReference>
<keyword evidence="6" id="KW-1185">Reference proteome</keyword>
<dbReference type="Proteomes" id="UP001642360">
    <property type="component" value="Unassembled WGS sequence"/>
</dbReference>
<feature type="domain" description="N-terminal Ras-GEF" evidence="4">
    <location>
        <begin position="435"/>
        <end position="476"/>
    </location>
</feature>
<dbReference type="EMBL" id="CAUOFW020010135">
    <property type="protein sequence ID" value="CAK9187787.1"/>
    <property type="molecule type" value="Genomic_DNA"/>
</dbReference>
<sequence length="476" mass="53400">MMAMLLAHLKRISEKNRETHISDCVMGIPSYFTDLQRRAYLNAAEIASLKPLRLMHDCTATALGYGIYKNDLSGARPTNVVFVDIGHCDTQIAVAAFELGQMKILSHAFDRDLGGRDFDEVLFRHFAVQSKERYHIDVYSNGRASKRLREACEKLKKVLSANPEAPLHIECLMDEKDIHSVELVGSGSRILAIKRILASLFNREPSRTLNASECAARGCALQCAMLSPIFRVRKYETSFWNYASLDINLYNKSFGLVRTGKLLQFDFSFINKGITKVQDSFPFSIGLSSGADAIYTLSNGVLFPKSHPFPSLKMLTLHRSNTFDIEVLYSDPKELPPDTSTKSAILWSVYDLVSLADVYDTGGWGFLNSRKWFFKEMLWIGPFQVSNSKQTKVKVKVQLNLHGFVTVDSASLLIEDSWDDSTVRSNSHLTSEKMEVDNVGSSDVAKVADDTYFAHSDASFTPALLHTYRSFATESE</sequence>
<name>A0ABC8V360_9AQUA</name>
<dbReference type="InterPro" id="IPR000651">
    <property type="entry name" value="Ras-like_Gua-exchang_fac_N"/>
</dbReference>
<dbReference type="Gene3D" id="3.90.640.10">
    <property type="entry name" value="Actin, Chain A, domain 4"/>
    <property type="match status" value="1"/>
</dbReference>
<evidence type="ECO:0000259" key="4">
    <source>
        <dbReference type="PROSITE" id="PS50212"/>
    </source>
</evidence>
<reference evidence="5 6" key="1">
    <citation type="submission" date="2024-02" db="EMBL/GenBank/DDBJ databases">
        <authorList>
            <person name="Vignale AGUSTIN F."/>
            <person name="Sosa J E."/>
            <person name="Modenutti C."/>
        </authorList>
    </citation>
    <scope>NUCLEOTIDE SEQUENCE [LARGE SCALE GENOMIC DNA]</scope>
</reference>
<dbReference type="PANTHER" id="PTHR45639">
    <property type="entry name" value="HSC70CB, ISOFORM G-RELATED"/>
    <property type="match status" value="1"/>
</dbReference>
<dbReference type="Pfam" id="PF00012">
    <property type="entry name" value="HSP70"/>
    <property type="match status" value="1"/>
</dbReference>
<accession>A0ABC8V360</accession>
<keyword evidence="1" id="KW-0547">Nucleotide-binding</keyword>
<evidence type="ECO:0000256" key="2">
    <source>
        <dbReference type="ARBA" id="ARBA00022840"/>
    </source>
</evidence>
<dbReference type="InterPro" id="IPR043129">
    <property type="entry name" value="ATPase_NBD"/>
</dbReference>
<dbReference type="Gene3D" id="3.30.420.40">
    <property type="match status" value="4"/>
</dbReference>
<proteinExistence type="predicted"/>
<dbReference type="PROSITE" id="PS50212">
    <property type="entry name" value="RASGEF_NTER"/>
    <property type="match status" value="1"/>
</dbReference>